<organism evidence="1 2">
    <name type="scientific">Brassica cretica</name>
    <name type="common">Mustard</name>
    <dbReference type="NCBI Taxonomy" id="69181"/>
    <lineage>
        <taxon>Eukaryota</taxon>
        <taxon>Viridiplantae</taxon>
        <taxon>Streptophyta</taxon>
        <taxon>Embryophyta</taxon>
        <taxon>Tracheophyta</taxon>
        <taxon>Spermatophyta</taxon>
        <taxon>Magnoliopsida</taxon>
        <taxon>eudicotyledons</taxon>
        <taxon>Gunneridae</taxon>
        <taxon>Pentapetalae</taxon>
        <taxon>rosids</taxon>
        <taxon>malvids</taxon>
        <taxon>Brassicales</taxon>
        <taxon>Brassicaceae</taxon>
        <taxon>Brassiceae</taxon>
        <taxon>Brassica</taxon>
    </lineage>
</organism>
<protein>
    <submittedName>
        <fullName evidence="1">Uncharacterized protein</fullName>
    </submittedName>
</protein>
<evidence type="ECO:0000313" key="1">
    <source>
        <dbReference type="EMBL" id="KAF3571643.1"/>
    </source>
</evidence>
<accession>A0A8S9RFG6</accession>
<dbReference type="AlphaFoldDB" id="A0A8S9RFG6"/>
<gene>
    <name evidence="1" type="ORF">F2Q69_00063512</name>
</gene>
<dbReference type="EMBL" id="QGKX02000095">
    <property type="protein sequence ID" value="KAF3571643.1"/>
    <property type="molecule type" value="Genomic_DNA"/>
</dbReference>
<dbReference type="Proteomes" id="UP000712600">
    <property type="component" value="Unassembled WGS sequence"/>
</dbReference>
<evidence type="ECO:0000313" key="2">
    <source>
        <dbReference type="Proteomes" id="UP000712600"/>
    </source>
</evidence>
<reference evidence="1" key="1">
    <citation type="submission" date="2019-12" db="EMBL/GenBank/DDBJ databases">
        <title>Genome sequencing and annotation of Brassica cretica.</title>
        <authorList>
            <person name="Studholme D.J."/>
            <person name="Sarris P."/>
        </authorList>
    </citation>
    <scope>NUCLEOTIDE SEQUENCE</scope>
    <source>
        <strain evidence="1">PFS-109/04</strain>
        <tissue evidence="1">Leaf</tissue>
    </source>
</reference>
<proteinExistence type="predicted"/>
<sequence>MAPFDLRDVRSRPPVVVAFHRVSSILASLRLKPRTSPPPGRALSLRRRRNQASLCLCSVVADSPWSLTRSGEKIARATSMEKYCLFAFLVF</sequence>
<name>A0A8S9RFG6_BRACR</name>
<comment type="caution">
    <text evidence="1">The sequence shown here is derived from an EMBL/GenBank/DDBJ whole genome shotgun (WGS) entry which is preliminary data.</text>
</comment>